<accession>V6KTA1</accession>
<dbReference type="AlphaFoldDB" id="V6KTA1"/>
<dbReference type="Pfam" id="PF08445">
    <property type="entry name" value="FR47"/>
    <property type="match status" value="1"/>
</dbReference>
<evidence type="ECO:0000313" key="2">
    <source>
        <dbReference type="EMBL" id="EST35367.1"/>
    </source>
</evidence>
<dbReference type="EMBL" id="AWQX01000054">
    <property type="protein sequence ID" value="EST35367.1"/>
    <property type="molecule type" value="Genomic_DNA"/>
</dbReference>
<keyword evidence="3" id="KW-1185">Reference proteome</keyword>
<dbReference type="PATRIC" id="fig|1352936.5.peg.1284"/>
<gene>
    <name evidence="2" type="ORF">M878_05975</name>
</gene>
<dbReference type="HOGENOM" id="CLU_3104510_0_0_11"/>
<evidence type="ECO:0000259" key="1">
    <source>
        <dbReference type="Pfam" id="PF08445"/>
    </source>
</evidence>
<dbReference type="Gene3D" id="3.40.630.30">
    <property type="match status" value="1"/>
</dbReference>
<evidence type="ECO:0000313" key="3">
    <source>
        <dbReference type="Proteomes" id="UP000017984"/>
    </source>
</evidence>
<dbReference type="SUPFAM" id="SSF55729">
    <property type="entry name" value="Acyl-CoA N-acyltransferases (Nat)"/>
    <property type="match status" value="1"/>
</dbReference>
<protein>
    <recommendedName>
        <fullName evidence="1">GCN5-related N-acetyltransferase Rv2170-like domain-containing protein</fullName>
    </recommendedName>
</protein>
<sequence>MRAVAWGIRERGNIPFLHAAADNTRAIRLYESIGFTLRRRNRIVRARSCAN</sequence>
<dbReference type="InterPro" id="IPR013653">
    <property type="entry name" value="GCN5-like_dom"/>
</dbReference>
<proteinExistence type="predicted"/>
<name>V6KTA1_STRRC</name>
<dbReference type="STRING" id="1352936.M878_05975"/>
<organism evidence="2 3">
    <name type="scientific">Streptomyces roseochromogenus subsp. oscitans DS 12.976</name>
    <dbReference type="NCBI Taxonomy" id="1352936"/>
    <lineage>
        <taxon>Bacteria</taxon>
        <taxon>Bacillati</taxon>
        <taxon>Actinomycetota</taxon>
        <taxon>Actinomycetes</taxon>
        <taxon>Kitasatosporales</taxon>
        <taxon>Streptomycetaceae</taxon>
        <taxon>Streptomyces</taxon>
    </lineage>
</organism>
<reference evidence="2 3" key="1">
    <citation type="journal article" date="2014" name="Genome Announc.">
        <title>Draft Genome Sequence of Streptomyces roseochromogenes subsp. oscitans DS 12.976, Producer of the Aminocoumarin Antibiotic Clorobiocin.</title>
        <authorList>
            <person name="Ruckert C."/>
            <person name="Kalinowski J."/>
            <person name="Heide L."/>
            <person name="Apel A.K."/>
        </authorList>
    </citation>
    <scope>NUCLEOTIDE SEQUENCE [LARGE SCALE GENOMIC DNA]</scope>
    <source>
        <strain evidence="2 3">DS 12.976</strain>
    </source>
</reference>
<dbReference type="InterPro" id="IPR016181">
    <property type="entry name" value="Acyl_CoA_acyltransferase"/>
</dbReference>
<feature type="domain" description="GCN5-related N-acetyltransferase Rv2170-like" evidence="1">
    <location>
        <begin position="2"/>
        <end position="42"/>
    </location>
</feature>
<comment type="caution">
    <text evidence="2">The sequence shown here is derived from an EMBL/GenBank/DDBJ whole genome shotgun (WGS) entry which is preliminary data.</text>
</comment>
<dbReference type="GO" id="GO:0016747">
    <property type="term" value="F:acyltransferase activity, transferring groups other than amino-acyl groups"/>
    <property type="evidence" value="ECO:0007669"/>
    <property type="project" value="InterPro"/>
</dbReference>
<dbReference type="Proteomes" id="UP000017984">
    <property type="component" value="Chromosome"/>
</dbReference>